<dbReference type="InterPro" id="IPR013762">
    <property type="entry name" value="Integrase-like_cat_sf"/>
</dbReference>
<reference evidence="8 10" key="1">
    <citation type="submission" date="2018-05" db="EMBL/GenBank/DDBJ databases">
        <authorList>
            <consortium name="PulseNet: The National Subtyping Network for Foodborne Disease Surveillance"/>
            <person name="Tarr C.L."/>
            <person name="Trees E."/>
            <person name="Katz L.S."/>
            <person name="Carleton-Romer H.A."/>
            <person name="Stroika S."/>
            <person name="Kucerova Z."/>
            <person name="Roache K.F."/>
            <person name="Sabol A.L."/>
            <person name="Besser J."/>
            <person name="Gerner-Smidt P."/>
        </authorList>
    </citation>
    <scope>NUCLEOTIDE SEQUENCE</scope>
    <source>
        <strain evidence="8">2014D-0197</strain>
        <strain evidence="7 10">2016D-0221</strain>
        <strain evidence="9">D4313</strain>
    </source>
</reference>
<dbReference type="EMBL" id="AACCXK010000001">
    <property type="protein sequence ID" value="EAK0452064.1"/>
    <property type="molecule type" value="Genomic_DNA"/>
</dbReference>
<keyword evidence="4" id="KW-0132">Cell division</keyword>
<dbReference type="InterPro" id="IPR041308">
    <property type="entry name" value="Xer_N"/>
</dbReference>
<feature type="domain" description="Tyr recombinase" evidence="5">
    <location>
        <begin position="163"/>
        <end position="346"/>
    </location>
</feature>
<proteinExistence type="inferred from homology"/>
<gene>
    <name evidence="4" type="primary">xerH</name>
    <name evidence="8" type="ORF">AAH17_00100</name>
    <name evidence="9" type="ORF">AAH24_02160</name>
    <name evidence="7" type="ORF">BVH53_04400</name>
</gene>
<dbReference type="GO" id="GO:0009037">
    <property type="term" value="F:tyrosine-based site-specific recombinase activity"/>
    <property type="evidence" value="ECO:0007669"/>
    <property type="project" value="UniProtKB-UniRule"/>
</dbReference>
<dbReference type="PANTHER" id="PTHR30349">
    <property type="entry name" value="PHAGE INTEGRASE-RELATED"/>
    <property type="match status" value="1"/>
</dbReference>
<comment type="similarity">
    <text evidence="4">Belongs to the 'phage' integrase family. XerH subfamily.</text>
</comment>
<evidence type="ECO:0000256" key="2">
    <source>
        <dbReference type="ARBA" id="ARBA00023125"/>
    </source>
</evidence>
<evidence type="ECO:0000313" key="7">
    <source>
        <dbReference type="EMBL" id="EAI5407937.1"/>
    </source>
</evidence>
<evidence type="ECO:0000313" key="10">
    <source>
        <dbReference type="Proteomes" id="UP000557842"/>
    </source>
</evidence>
<dbReference type="HAMAP" id="MF_02054">
    <property type="entry name" value="Recomb_XerH"/>
    <property type="match status" value="1"/>
</dbReference>
<feature type="active site" evidence="4">
    <location>
        <position position="205"/>
    </location>
</feature>
<evidence type="ECO:0000256" key="4">
    <source>
        <dbReference type="HAMAP-Rule" id="MF_02054"/>
    </source>
</evidence>
<dbReference type="Pfam" id="PF00589">
    <property type="entry name" value="Phage_integrase"/>
    <property type="match status" value="1"/>
</dbReference>
<dbReference type="GO" id="GO:0051301">
    <property type="term" value="P:cell division"/>
    <property type="evidence" value="ECO:0007669"/>
    <property type="project" value="UniProtKB-KW"/>
</dbReference>
<evidence type="ECO:0000313" key="8">
    <source>
        <dbReference type="EMBL" id="EAK0452064.1"/>
    </source>
</evidence>
<feature type="active site" evidence="4">
    <location>
        <position position="324"/>
    </location>
</feature>
<keyword evidence="4" id="KW-0131">Cell cycle</keyword>
<keyword evidence="3 4" id="KW-0233">DNA recombination</keyword>
<comment type="function">
    <text evidence="4">Site-specific tyrosine recombinase, which acts by catalyzing the cutting and rejoining of the recombining DNA molecules.</text>
</comment>
<dbReference type="PROSITE" id="PS51900">
    <property type="entry name" value="CB"/>
    <property type="match status" value="1"/>
</dbReference>
<evidence type="ECO:0000313" key="9">
    <source>
        <dbReference type="EMBL" id="EAK0468176.1"/>
    </source>
</evidence>
<evidence type="ECO:0000259" key="6">
    <source>
        <dbReference type="PROSITE" id="PS51900"/>
    </source>
</evidence>
<dbReference type="Pfam" id="PF18644">
    <property type="entry name" value="Phage_int_SAM_6"/>
    <property type="match status" value="1"/>
</dbReference>
<accession>A0A5L4K832</accession>
<keyword evidence="2 4" id="KW-0238">DNA-binding</keyword>
<feature type="active site" description="O-(3'-phospho-DNA)-tyrosine intermediate" evidence="4">
    <location>
        <position position="333"/>
    </location>
</feature>
<dbReference type="SUPFAM" id="SSF56349">
    <property type="entry name" value="DNA breaking-rejoining enzymes"/>
    <property type="match status" value="1"/>
</dbReference>
<comment type="subcellular location">
    <subcellularLocation>
        <location evidence="4">Cytoplasm</location>
    </subcellularLocation>
</comment>
<dbReference type="RefSeq" id="WP_065844080.1">
    <property type="nucleotide sequence ID" value="NZ_AABUZP020000005.1"/>
</dbReference>
<protein>
    <recommendedName>
        <fullName evidence="4">Tyrosine recombinase XerH</fullName>
    </recommendedName>
</protein>
<keyword evidence="4" id="KW-0963">Cytoplasm</keyword>
<dbReference type="EMBL" id="AACCXM010000001">
    <property type="protein sequence ID" value="EAK0468176.1"/>
    <property type="molecule type" value="Genomic_DNA"/>
</dbReference>
<dbReference type="GO" id="GO:0006310">
    <property type="term" value="P:DNA recombination"/>
    <property type="evidence" value="ECO:0007669"/>
    <property type="project" value="UniProtKB-UniRule"/>
</dbReference>
<evidence type="ECO:0000259" key="5">
    <source>
        <dbReference type="PROSITE" id="PS51898"/>
    </source>
</evidence>
<evidence type="ECO:0000256" key="1">
    <source>
        <dbReference type="ARBA" id="ARBA00022908"/>
    </source>
</evidence>
<dbReference type="PROSITE" id="PS51898">
    <property type="entry name" value="TYR_RECOMBINASE"/>
    <property type="match status" value="1"/>
</dbReference>
<feature type="active site" evidence="4">
    <location>
        <position position="298"/>
    </location>
</feature>
<dbReference type="GO" id="GO:0005737">
    <property type="term" value="C:cytoplasm"/>
    <property type="evidence" value="ECO:0007669"/>
    <property type="project" value="UniProtKB-SubCell"/>
</dbReference>
<dbReference type="InterPro" id="IPR044068">
    <property type="entry name" value="CB"/>
</dbReference>
<dbReference type="InterPro" id="IPR011010">
    <property type="entry name" value="DNA_brk_join_enz"/>
</dbReference>
<dbReference type="InterPro" id="IPR002104">
    <property type="entry name" value="Integrase_catalytic"/>
</dbReference>
<dbReference type="GO" id="GO:0003677">
    <property type="term" value="F:DNA binding"/>
    <property type="evidence" value="ECO:0007669"/>
    <property type="project" value="UniProtKB-UniRule"/>
</dbReference>
<dbReference type="InterPro" id="IPR050090">
    <property type="entry name" value="Tyrosine_recombinase_XerCD"/>
</dbReference>
<evidence type="ECO:0000256" key="3">
    <source>
        <dbReference type="ARBA" id="ARBA00023172"/>
    </source>
</evidence>
<feature type="active site" evidence="4">
    <location>
        <position position="301"/>
    </location>
</feature>
<keyword evidence="1 4" id="KW-0229">DNA integration</keyword>
<dbReference type="InterPro" id="IPR033683">
    <property type="entry name" value="XerH"/>
</dbReference>
<sequence length="354" mass="40447">MKYKLDCKESFESSFLFWLTRFVKYKLNSLSNKELKDQAALASVNYALTKGVANIDELDGFVKKARNAGLTGINTYFNPLKKIYEVLKFYELTSLAVIDEELISEVLASITGSLSDASKKNYRIAVINFFEFIGKQNEEDGKAHIFDIELKNWGGVSGNKGQKLPEFMNEEEVKRFLNAIDEADFKMNSNRNKLIIKTIVFTGIRVSEALNLKRKDISEDGDLYILRIRGKGNKYRIVMIKKHLIDEHLQNIAINYINSEGYLFVNRNGEKLTQAYVSRIVEQILFGAGIRKEKNGAHMLRHTFATMLYKKQKDLVLVQEALGHASLNTSRIYTHFDSDKLKLAAKVAEDLNDN</sequence>
<dbReference type="PANTHER" id="PTHR30349:SF64">
    <property type="entry name" value="PROPHAGE INTEGRASE INTD-RELATED"/>
    <property type="match status" value="1"/>
</dbReference>
<dbReference type="AlphaFoldDB" id="A0A5L4K832"/>
<name>A0A5L4K832_CAMFE</name>
<organism evidence="8">
    <name type="scientific">Campylobacter fetus</name>
    <dbReference type="NCBI Taxonomy" id="196"/>
    <lineage>
        <taxon>Bacteria</taxon>
        <taxon>Pseudomonadati</taxon>
        <taxon>Campylobacterota</taxon>
        <taxon>Epsilonproteobacteria</taxon>
        <taxon>Campylobacterales</taxon>
        <taxon>Campylobacteraceae</taxon>
        <taxon>Campylobacter</taxon>
    </lineage>
</organism>
<dbReference type="Proteomes" id="UP000557842">
    <property type="component" value="Unassembled WGS sequence"/>
</dbReference>
<dbReference type="EMBL" id="AABQDW010000006">
    <property type="protein sequence ID" value="EAI5407937.1"/>
    <property type="molecule type" value="Genomic_DNA"/>
</dbReference>
<feature type="domain" description="Core-binding (CB)" evidence="6">
    <location>
        <begin position="49"/>
        <end position="134"/>
    </location>
</feature>
<comment type="caution">
    <text evidence="8">The sequence shown here is derived from an EMBL/GenBank/DDBJ whole genome shotgun (WGS) entry which is preliminary data.</text>
</comment>
<dbReference type="Gene3D" id="1.10.443.10">
    <property type="entry name" value="Intergrase catalytic core"/>
    <property type="match status" value="1"/>
</dbReference>
<feature type="active site" evidence="4">
    <location>
        <position position="231"/>
    </location>
</feature>